<accession>A0A0F9JE34</accession>
<dbReference type="EMBL" id="LAZR01010276">
    <property type="protein sequence ID" value="KKM67853.1"/>
    <property type="molecule type" value="Genomic_DNA"/>
</dbReference>
<gene>
    <name evidence="1" type="ORF">LCGC14_1466940</name>
</gene>
<name>A0A0F9JE34_9ZZZZ</name>
<dbReference type="AlphaFoldDB" id="A0A0F9JE34"/>
<proteinExistence type="predicted"/>
<evidence type="ECO:0000313" key="1">
    <source>
        <dbReference type="EMBL" id="KKM67853.1"/>
    </source>
</evidence>
<organism evidence="1">
    <name type="scientific">marine sediment metagenome</name>
    <dbReference type="NCBI Taxonomy" id="412755"/>
    <lineage>
        <taxon>unclassified sequences</taxon>
        <taxon>metagenomes</taxon>
        <taxon>ecological metagenomes</taxon>
    </lineage>
</organism>
<sequence>MALGQAYALTGRRQRPNYVDEINARRPYLGRRKELEDQKAYRERTLGLETDRQSAEEAYRNRLFGFEESRQAGLEDYQGATLAAATERTDKEAAFRDKAFLAQEDWNIKEASIASNWNIYQKDKDARDMAFAQQQADYQRRAGDRASAIGLGNLFMKASQGRNRDKAGGFFGLGGKDGGGGPRYADDAGTGTGFYSNLKEGASNIGPIASSVFAGGTVGAGLTSRFIDDTPVARGFGGAAASGMLNYAQTGNVYSAGISAVLGGFLGGLFKW</sequence>
<reference evidence="1" key="1">
    <citation type="journal article" date="2015" name="Nature">
        <title>Complex archaea that bridge the gap between prokaryotes and eukaryotes.</title>
        <authorList>
            <person name="Spang A."/>
            <person name="Saw J.H."/>
            <person name="Jorgensen S.L."/>
            <person name="Zaremba-Niedzwiedzka K."/>
            <person name="Martijn J."/>
            <person name="Lind A.E."/>
            <person name="van Eijk R."/>
            <person name="Schleper C."/>
            <person name="Guy L."/>
            <person name="Ettema T.J."/>
        </authorList>
    </citation>
    <scope>NUCLEOTIDE SEQUENCE</scope>
</reference>
<protein>
    <submittedName>
        <fullName evidence="1">Uncharacterized protein</fullName>
    </submittedName>
</protein>
<comment type="caution">
    <text evidence="1">The sequence shown here is derived from an EMBL/GenBank/DDBJ whole genome shotgun (WGS) entry which is preliminary data.</text>
</comment>